<evidence type="ECO:0000313" key="8">
    <source>
        <dbReference type="Proteomes" id="UP001549146"/>
    </source>
</evidence>
<dbReference type="PANTHER" id="PTHR30349">
    <property type="entry name" value="PHAGE INTEGRASE-RELATED"/>
    <property type="match status" value="1"/>
</dbReference>
<evidence type="ECO:0000313" key="7">
    <source>
        <dbReference type="EMBL" id="MET3730699.1"/>
    </source>
</evidence>
<dbReference type="InterPro" id="IPR050090">
    <property type="entry name" value="Tyrosine_recombinase_XerCD"/>
</dbReference>
<dbReference type="InterPro" id="IPR025269">
    <property type="entry name" value="SAM-like_dom"/>
</dbReference>
<name>A0ABV2LQ55_9FLAO</name>
<gene>
    <name evidence="7" type="ORF">ABID46_000251</name>
</gene>
<evidence type="ECO:0000256" key="3">
    <source>
        <dbReference type="ARBA" id="ARBA00023125"/>
    </source>
</evidence>
<protein>
    <submittedName>
        <fullName evidence="7">Integrase</fullName>
    </submittedName>
</protein>
<dbReference type="PANTHER" id="PTHR30349:SF64">
    <property type="entry name" value="PROPHAGE INTEGRASE INTD-RELATED"/>
    <property type="match status" value="1"/>
</dbReference>
<dbReference type="Gene3D" id="1.10.443.10">
    <property type="entry name" value="Intergrase catalytic core"/>
    <property type="match status" value="1"/>
</dbReference>
<dbReference type="SUPFAM" id="SSF56349">
    <property type="entry name" value="DNA breaking-rejoining enzymes"/>
    <property type="match status" value="1"/>
</dbReference>
<reference evidence="7 8" key="1">
    <citation type="submission" date="2024-06" db="EMBL/GenBank/DDBJ databases">
        <title>Genomic Encyclopedia of Type Strains, Phase IV (KMG-IV): sequencing the most valuable type-strain genomes for metagenomic binning, comparative biology and taxonomic classification.</title>
        <authorList>
            <person name="Goeker M."/>
        </authorList>
    </citation>
    <scope>NUCLEOTIDE SEQUENCE [LARGE SCALE GENOMIC DNA]</scope>
    <source>
        <strain evidence="7 8">DSM 29388</strain>
    </source>
</reference>
<dbReference type="InterPro" id="IPR013762">
    <property type="entry name" value="Integrase-like_cat_sf"/>
</dbReference>
<dbReference type="RefSeq" id="WP_354506004.1">
    <property type="nucleotide sequence ID" value="NZ_JBEPMO010000001.1"/>
</dbReference>
<comment type="similarity">
    <text evidence="1">Belongs to the 'phage' integrase family.</text>
</comment>
<evidence type="ECO:0000259" key="6">
    <source>
        <dbReference type="PROSITE" id="PS51900"/>
    </source>
</evidence>
<dbReference type="EMBL" id="JBEPMO010000001">
    <property type="protein sequence ID" value="MET3730699.1"/>
    <property type="molecule type" value="Genomic_DNA"/>
</dbReference>
<evidence type="ECO:0000256" key="1">
    <source>
        <dbReference type="ARBA" id="ARBA00008857"/>
    </source>
</evidence>
<evidence type="ECO:0000256" key="5">
    <source>
        <dbReference type="PROSITE-ProRule" id="PRU01248"/>
    </source>
</evidence>
<dbReference type="Pfam" id="PF00589">
    <property type="entry name" value="Phage_integrase"/>
    <property type="match status" value="1"/>
</dbReference>
<keyword evidence="3 5" id="KW-0238">DNA-binding</keyword>
<evidence type="ECO:0000256" key="4">
    <source>
        <dbReference type="ARBA" id="ARBA00023172"/>
    </source>
</evidence>
<keyword evidence="8" id="KW-1185">Reference proteome</keyword>
<evidence type="ECO:0000256" key="2">
    <source>
        <dbReference type="ARBA" id="ARBA00022908"/>
    </source>
</evidence>
<keyword evidence="4" id="KW-0233">DNA recombination</keyword>
<dbReference type="Gene3D" id="1.10.150.130">
    <property type="match status" value="1"/>
</dbReference>
<accession>A0ABV2LQ55</accession>
<dbReference type="PROSITE" id="PS51900">
    <property type="entry name" value="CB"/>
    <property type="match status" value="1"/>
</dbReference>
<proteinExistence type="inferred from homology"/>
<organism evidence="7 8">
    <name type="scientific">Moheibacter stercoris</name>
    <dbReference type="NCBI Taxonomy" id="1628251"/>
    <lineage>
        <taxon>Bacteria</taxon>
        <taxon>Pseudomonadati</taxon>
        <taxon>Bacteroidota</taxon>
        <taxon>Flavobacteriia</taxon>
        <taxon>Flavobacteriales</taxon>
        <taxon>Weeksellaceae</taxon>
        <taxon>Moheibacter</taxon>
    </lineage>
</organism>
<sequence>MATVTFSYRSKKDTTFLEARLSYRITGNPNPISFYTRSKIEVSKDFWSDYAKNTKFKDVDKINLKKEIDDHTHDLKNYILDEFDKTDLSQINKDWFKNIVHLYYNPPQPEPEIKDTKPTNLIEYIDFYLDYRKHEIRPTSIKKYNVIKHKLERMQSDRKKLILIADIDESFKNEFVEYQKNNGYSQNTIQRELGIIKTFCKHARYLGLETSPQLDGLRLDKAKAEKIYLTFEELEAIENQIFENDYLDNARDWLIISCYTGQRVSDFLRFKKDMIRIENGKSLLEFTQKKTGKVMTVPLHRKVLQILEKRNGEFPRQISDQRYNEYIKEVCQLAGLDQPTQGGKQETTEHGIRKVSGKYPKWELVTSHIGRRSFATNFYGRIPTTYLIYITGHSSEAMFLNYIGKSNKDLAMEISNYF</sequence>
<dbReference type="InterPro" id="IPR002104">
    <property type="entry name" value="Integrase_catalytic"/>
</dbReference>
<dbReference type="InterPro" id="IPR044068">
    <property type="entry name" value="CB"/>
</dbReference>
<feature type="domain" description="Core-binding (CB)" evidence="6">
    <location>
        <begin position="119"/>
        <end position="204"/>
    </location>
</feature>
<dbReference type="InterPro" id="IPR011010">
    <property type="entry name" value="DNA_brk_join_enz"/>
</dbReference>
<dbReference type="Pfam" id="PF13102">
    <property type="entry name" value="Phage_int_SAM_5"/>
    <property type="match status" value="1"/>
</dbReference>
<dbReference type="Proteomes" id="UP001549146">
    <property type="component" value="Unassembled WGS sequence"/>
</dbReference>
<keyword evidence="2" id="KW-0229">DNA integration</keyword>
<dbReference type="InterPro" id="IPR010998">
    <property type="entry name" value="Integrase_recombinase_N"/>
</dbReference>
<comment type="caution">
    <text evidence="7">The sequence shown here is derived from an EMBL/GenBank/DDBJ whole genome shotgun (WGS) entry which is preliminary data.</text>
</comment>